<dbReference type="Pfam" id="PF13511">
    <property type="entry name" value="DUF4124"/>
    <property type="match status" value="1"/>
</dbReference>
<comment type="caution">
    <text evidence="3">The sequence shown here is derived from an EMBL/GenBank/DDBJ whole genome shotgun (WGS) entry which is preliminary data.</text>
</comment>
<keyword evidence="1" id="KW-0732">Signal</keyword>
<gene>
    <name evidence="3" type="ORF">WOB96_10760</name>
</gene>
<sequence>MRRFGIGLMFCAGLAGMPASAGDGIYRWQDSQGRWHFSNHAEVDPNQQPAPAPRAYLPVARLAVPGAAVLRSPDALQSWLLRLKSDMRRVPPEQESRYLSRVRWPTGPVVWRVRVQEIVNTDLLRPELGRYQIRARTLSPVATGGLPVVLDGELLHGAGAPRVGELLQVRGQLSLHPDTLRLMDRHGFVYYPVQILLAARPLSLRE</sequence>
<accession>A0ABU9D9P9</accession>
<dbReference type="InterPro" id="IPR025392">
    <property type="entry name" value="DUF4124"/>
</dbReference>
<feature type="chain" id="PRO_5046041908" evidence="1">
    <location>
        <begin position="22"/>
        <end position="206"/>
    </location>
</feature>
<feature type="domain" description="DUF4124" evidence="2">
    <location>
        <begin position="14"/>
        <end position="49"/>
    </location>
</feature>
<protein>
    <submittedName>
        <fullName evidence="3">DUF4124 domain-containing protein</fullName>
    </submittedName>
</protein>
<dbReference type="EMBL" id="JBBPCO010000010">
    <property type="protein sequence ID" value="MEK8090242.1"/>
    <property type="molecule type" value="Genomic_DNA"/>
</dbReference>
<evidence type="ECO:0000313" key="4">
    <source>
        <dbReference type="Proteomes" id="UP001446205"/>
    </source>
</evidence>
<evidence type="ECO:0000259" key="2">
    <source>
        <dbReference type="Pfam" id="PF13511"/>
    </source>
</evidence>
<evidence type="ECO:0000256" key="1">
    <source>
        <dbReference type="SAM" id="SignalP"/>
    </source>
</evidence>
<organism evidence="3 4">
    <name type="scientific">Thermithiobacillus plumbiphilus</name>
    <dbReference type="NCBI Taxonomy" id="1729899"/>
    <lineage>
        <taxon>Bacteria</taxon>
        <taxon>Pseudomonadati</taxon>
        <taxon>Pseudomonadota</taxon>
        <taxon>Acidithiobacillia</taxon>
        <taxon>Acidithiobacillales</taxon>
        <taxon>Thermithiobacillaceae</taxon>
        <taxon>Thermithiobacillus</taxon>
    </lineage>
</organism>
<keyword evidence="4" id="KW-1185">Reference proteome</keyword>
<dbReference type="Proteomes" id="UP001446205">
    <property type="component" value="Unassembled WGS sequence"/>
</dbReference>
<reference evidence="3 4" key="1">
    <citation type="submission" date="2024-04" db="EMBL/GenBank/DDBJ databases">
        <authorList>
            <person name="Abashina T."/>
            <person name="Shaikin A."/>
        </authorList>
    </citation>
    <scope>NUCLEOTIDE SEQUENCE [LARGE SCALE GENOMIC DNA]</scope>
    <source>
        <strain evidence="3 4">AAFK</strain>
    </source>
</reference>
<evidence type="ECO:0000313" key="3">
    <source>
        <dbReference type="EMBL" id="MEK8090242.1"/>
    </source>
</evidence>
<name>A0ABU9D9P9_9PROT</name>
<dbReference type="RefSeq" id="WP_341371297.1">
    <property type="nucleotide sequence ID" value="NZ_JBBPCO010000010.1"/>
</dbReference>
<proteinExistence type="predicted"/>
<feature type="signal peptide" evidence="1">
    <location>
        <begin position="1"/>
        <end position="21"/>
    </location>
</feature>